<gene>
    <name evidence="2" type="ORF">BOLC3T17873H</name>
</gene>
<evidence type="ECO:0000259" key="1">
    <source>
        <dbReference type="Pfam" id="PF13966"/>
    </source>
</evidence>
<protein>
    <recommendedName>
        <fullName evidence="1">Reverse transcriptase zinc-binding domain-containing protein</fullName>
    </recommendedName>
</protein>
<reference evidence="2" key="1">
    <citation type="submission" date="2018-11" db="EMBL/GenBank/DDBJ databases">
        <authorList>
            <consortium name="Genoscope - CEA"/>
            <person name="William W."/>
        </authorList>
    </citation>
    <scope>NUCLEOTIDE SEQUENCE</scope>
</reference>
<accession>A0A3P6BDF1</accession>
<name>A0A3P6BDF1_BRAOL</name>
<dbReference type="AlphaFoldDB" id="A0A3P6BDF1"/>
<evidence type="ECO:0000313" key="2">
    <source>
        <dbReference type="EMBL" id="VDC94531.1"/>
    </source>
</evidence>
<proteinExistence type="predicted"/>
<dbReference type="Pfam" id="PF13966">
    <property type="entry name" value="zf-RVT"/>
    <property type="match status" value="1"/>
</dbReference>
<sequence length="114" mass="13261">MFMWKIAQNALPTIENLQKRGMQITTSCCRCGEPETTLHLLFQCNFAKEVWALGPWSVTFIPSYRVSFKSALIASRSWSNLSPYGFTRNAFPWICWFIWTSRNQLLFEKKPSTA</sequence>
<dbReference type="InterPro" id="IPR026960">
    <property type="entry name" value="RVT-Znf"/>
</dbReference>
<organism evidence="2">
    <name type="scientific">Brassica oleracea</name>
    <name type="common">Wild cabbage</name>
    <dbReference type="NCBI Taxonomy" id="3712"/>
    <lineage>
        <taxon>Eukaryota</taxon>
        <taxon>Viridiplantae</taxon>
        <taxon>Streptophyta</taxon>
        <taxon>Embryophyta</taxon>
        <taxon>Tracheophyta</taxon>
        <taxon>Spermatophyta</taxon>
        <taxon>Magnoliopsida</taxon>
        <taxon>eudicotyledons</taxon>
        <taxon>Gunneridae</taxon>
        <taxon>Pentapetalae</taxon>
        <taxon>rosids</taxon>
        <taxon>malvids</taxon>
        <taxon>Brassicales</taxon>
        <taxon>Brassicaceae</taxon>
        <taxon>Brassiceae</taxon>
        <taxon>Brassica</taxon>
    </lineage>
</organism>
<feature type="domain" description="Reverse transcriptase zinc-binding" evidence="1">
    <location>
        <begin position="1"/>
        <end position="51"/>
    </location>
</feature>
<dbReference type="EMBL" id="LR031872">
    <property type="protein sequence ID" value="VDC94531.1"/>
    <property type="molecule type" value="Genomic_DNA"/>
</dbReference>